<comment type="subcellular location">
    <subcellularLocation>
        <location evidence="1">Membrane</location>
        <topology evidence="1">Multi-pass membrane protein</topology>
    </subcellularLocation>
</comment>
<evidence type="ECO:0000256" key="5">
    <source>
        <dbReference type="ARBA" id="ARBA00023065"/>
    </source>
</evidence>
<dbReference type="SUPFAM" id="SSF116726">
    <property type="entry name" value="TrkA C-terminal domain-like"/>
    <property type="match status" value="1"/>
</dbReference>
<protein>
    <submittedName>
        <fullName evidence="12">ClC family H(+)/Cl(-) exchange transporter</fullName>
    </submittedName>
</protein>
<evidence type="ECO:0000313" key="13">
    <source>
        <dbReference type="Proteomes" id="UP000823877"/>
    </source>
</evidence>
<keyword evidence="4 10" id="KW-1133">Transmembrane helix</keyword>
<dbReference type="InterPro" id="IPR036721">
    <property type="entry name" value="RCK_C_sf"/>
</dbReference>
<dbReference type="PANTHER" id="PTHR43427:SF6">
    <property type="entry name" value="CHLORIDE CHANNEL PROTEIN CLC-E"/>
    <property type="match status" value="1"/>
</dbReference>
<proteinExistence type="predicted"/>
<evidence type="ECO:0000256" key="1">
    <source>
        <dbReference type="ARBA" id="ARBA00004141"/>
    </source>
</evidence>
<dbReference type="AlphaFoldDB" id="A0A9D2S882"/>
<dbReference type="Pfam" id="PF00654">
    <property type="entry name" value="Voltage_CLC"/>
    <property type="match status" value="1"/>
</dbReference>
<accession>A0A9D2S882</accession>
<organism evidence="12 13">
    <name type="scientific">Candidatus Eubacterium faecale</name>
    <dbReference type="NCBI Taxonomy" id="2838568"/>
    <lineage>
        <taxon>Bacteria</taxon>
        <taxon>Bacillati</taxon>
        <taxon>Bacillota</taxon>
        <taxon>Clostridia</taxon>
        <taxon>Eubacteriales</taxon>
        <taxon>Eubacteriaceae</taxon>
        <taxon>Eubacterium</taxon>
    </lineage>
</organism>
<feature type="transmembrane region" description="Helical" evidence="10">
    <location>
        <begin position="270"/>
        <end position="288"/>
    </location>
</feature>
<keyword evidence="9" id="KW-0407">Ion channel</keyword>
<dbReference type="GO" id="GO:0006813">
    <property type="term" value="P:potassium ion transport"/>
    <property type="evidence" value="ECO:0007669"/>
    <property type="project" value="InterPro"/>
</dbReference>
<dbReference type="GO" id="GO:0005254">
    <property type="term" value="F:chloride channel activity"/>
    <property type="evidence" value="ECO:0007669"/>
    <property type="project" value="UniProtKB-KW"/>
</dbReference>
<dbReference type="PRINTS" id="PR00762">
    <property type="entry name" value="CLCHANNEL"/>
</dbReference>
<keyword evidence="6 10" id="KW-0472">Membrane</keyword>
<evidence type="ECO:0000313" key="12">
    <source>
        <dbReference type="EMBL" id="HJB74593.1"/>
    </source>
</evidence>
<dbReference type="GO" id="GO:0008324">
    <property type="term" value="F:monoatomic cation transmembrane transporter activity"/>
    <property type="evidence" value="ECO:0007669"/>
    <property type="project" value="InterPro"/>
</dbReference>
<name>A0A9D2S882_9FIRM</name>
<keyword evidence="7" id="KW-0869">Chloride channel</keyword>
<feature type="transmembrane region" description="Helical" evidence="10">
    <location>
        <begin position="403"/>
        <end position="426"/>
    </location>
</feature>
<dbReference type="CDD" id="cd01031">
    <property type="entry name" value="EriC"/>
    <property type="match status" value="1"/>
</dbReference>
<evidence type="ECO:0000259" key="11">
    <source>
        <dbReference type="PROSITE" id="PS51202"/>
    </source>
</evidence>
<keyword evidence="8" id="KW-0868">Chloride</keyword>
<feature type="transmembrane region" description="Helical" evidence="10">
    <location>
        <begin position="308"/>
        <end position="327"/>
    </location>
</feature>
<reference evidence="12" key="1">
    <citation type="journal article" date="2021" name="PeerJ">
        <title>Extensive microbial diversity within the chicken gut microbiome revealed by metagenomics and culture.</title>
        <authorList>
            <person name="Gilroy R."/>
            <person name="Ravi A."/>
            <person name="Getino M."/>
            <person name="Pursley I."/>
            <person name="Horton D.L."/>
            <person name="Alikhan N.F."/>
            <person name="Baker D."/>
            <person name="Gharbi K."/>
            <person name="Hall N."/>
            <person name="Watson M."/>
            <person name="Adriaenssens E.M."/>
            <person name="Foster-Nyarko E."/>
            <person name="Jarju S."/>
            <person name="Secka A."/>
            <person name="Antonio M."/>
            <person name="Oren A."/>
            <person name="Chaudhuri R.R."/>
            <person name="La Ragione R."/>
            <person name="Hildebrand F."/>
            <person name="Pallen M.J."/>
        </authorList>
    </citation>
    <scope>NUCLEOTIDE SEQUENCE</scope>
    <source>
        <strain evidence="12">CHK188-16595</strain>
    </source>
</reference>
<feature type="transmembrane region" description="Helical" evidence="10">
    <location>
        <begin position="334"/>
        <end position="355"/>
    </location>
</feature>
<evidence type="ECO:0000256" key="6">
    <source>
        <dbReference type="ARBA" id="ARBA00023136"/>
    </source>
</evidence>
<reference evidence="12" key="2">
    <citation type="submission" date="2021-04" db="EMBL/GenBank/DDBJ databases">
        <authorList>
            <person name="Gilroy R."/>
        </authorList>
    </citation>
    <scope>NUCLEOTIDE SEQUENCE</scope>
    <source>
        <strain evidence="12">CHK188-16595</strain>
    </source>
</reference>
<evidence type="ECO:0000256" key="10">
    <source>
        <dbReference type="SAM" id="Phobius"/>
    </source>
</evidence>
<dbReference type="Gene3D" id="1.10.3080.10">
    <property type="entry name" value="Clc chloride channel"/>
    <property type="match status" value="1"/>
</dbReference>
<keyword evidence="2" id="KW-0813">Transport</keyword>
<evidence type="ECO:0000256" key="7">
    <source>
        <dbReference type="ARBA" id="ARBA00023173"/>
    </source>
</evidence>
<evidence type="ECO:0000256" key="2">
    <source>
        <dbReference type="ARBA" id="ARBA00022448"/>
    </source>
</evidence>
<feature type="transmembrane region" description="Helical" evidence="10">
    <location>
        <begin position="20"/>
        <end position="43"/>
    </location>
</feature>
<gene>
    <name evidence="12" type="ORF">IAA37_02835</name>
</gene>
<dbReference type="PANTHER" id="PTHR43427">
    <property type="entry name" value="CHLORIDE CHANNEL PROTEIN CLC-E"/>
    <property type="match status" value="1"/>
</dbReference>
<dbReference type="InterPro" id="IPR014743">
    <property type="entry name" value="Cl-channel_core"/>
</dbReference>
<dbReference type="Pfam" id="PF02080">
    <property type="entry name" value="TrkA_C"/>
    <property type="match status" value="1"/>
</dbReference>
<feature type="transmembrane region" description="Helical" evidence="10">
    <location>
        <begin position="63"/>
        <end position="83"/>
    </location>
</feature>
<dbReference type="InterPro" id="IPR050368">
    <property type="entry name" value="ClC-type_chloride_channel"/>
</dbReference>
<evidence type="ECO:0000256" key="8">
    <source>
        <dbReference type="ARBA" id="ARBA00023214"/>
    </source>
</evidence>
<feature type="transmembrane region" description="Helical" evidence="10">
    <location>
        <begin position="192"/>
        <end position="211"/>
    </location>
</feature>
<feature type="transmembrane region" description="Helical" evidence="10">
    <location>
        <begin position="231"/>
        <end position="250"/>
    </location>
</feature>
<evidence type="ECO:0000256" key="3">
    <source>
        <dbReference type="ARBA" id="ARBA00022692"/>
    </source>
</evidence>
<keyword evidence="5" id="KW-0406">Ion transport</keyword>
<keyword evidence="3 10" id="KW-0812">Transmembrane</keyword>
<dbReference type="Proteomes" id="UP000823877">
    <property type="component" value="Unassembled WGS sequence"/>
</dbReference>
<evidence type="ECO:0000256" key="9">
    <source>
        <dbReference type="ARBA" id="ARBA00023303"/>
    </source>
</evidence>
<feature type="transmembrane region" description="Helical" evidence="10">
    <location>
        <begin position="166"/>
        <end position="185"/>
    </location>
</feature>
<comment type="caution">
    <text evidence="12">The sequence shown here is derived from an EMBL/GenBank/DDBJ whole genome shotgun (WGS) entry which is preliminary data.</text>
</comment>
<dbReference type="PROSITE" id="PS51202">
    <property type="entry name" value="RCK_C"/>
    <property type="match status" value="1"/>
</dbReference>
<evidence type="ECO:0000256" key="4">
    <source>
        <dbReference type="ARBA" id="ARBA00022989"/>
    </source>
</evidence>
<dbReference type="EMBL" id="DWXN01000005">
    <property type="protein sequence ID" value="HJB74593.1"/>
    <property type="molecule type" value="Genomic_DNA"/>
</dbReference>
<dbReference type="InterPro" id="IPR006037">
    <property type="entry name" value="RCK_C"/>
</dbReference>
<feature type="transmembrane region" description="Helical" evidence="10">
    <location>
        <begin position="367"/>
        <end position="391"/>
    </location>
</feature>
<feature type="domain" description="RCK C-terminal" evidence="11">
    <location>
        <begin position="435"/>
        <end position="517"/>
    </location>
</feature>
<dbReference type="Gene3D" id="3.30.70.1450">
    <property type="entry name" value="Regulator of K+ conductance, C-terminal domain"/>
    <property type="match status" value="1"/>
</dbReference>
<dbReference type="InterPro" id="IPR001807">
    <property type="entry name" value="ClC"/>
</dbReference>
<dbReference type="GO" id="GO:0034707">
    <property type="term" value="C:chloride channel complex"/>
    <property type="evidence" value="ECO:0007669"/>
    <property type="project" value="UniProtKB-KW"/>
</dbReference>
<sequence>MNKKEKSTIRKLKNKKYEGFLLIIRGIETGIAAGLVCVLFRFLLSKAEEYLYTIIDAVKGRPLISALWICALAAIGILVALIIKKVPDSASSGIPQVTAEIRGRISPNWWKVILGKLFGSTVSVFSGLSLGREGPSVQFGAMAAKGAARITKADKTTELRMLSSGAGAGLAAAFNAPLAGVMFVLEEIYKTFDKAVLCMAIVACVVADFISKLFFGQDTVFSYQSETIPLRWYWLLVLFGIVCGLFGAFYNTFMIACRDLFAKIRKIPQWIKFACVFAVSGVVGLVLPQILCGGHSMAQILIQERPDLWIVLGLFAAKFLFGAFSFCSGAPGGTLYPMCILGAYGGAAFAQAAIALCGMDAALWQDFAVLGMAGLFASIVRAPVTGIILVFEITGNINTLLPLAAVSLISYAIADAVGSTPFYAALVDRITNGENAKAEEKKSEKVIKTYVIPTGSPADGKTISQLDWGKHSVIVSVERGETPITPKGDTLLQAGDVLVFMISQRRFAQSCKKIETMISETNKIQ</sequence>
<dbReference type="SUPFAM" id="SSF81340">
    <property type="entry name" value="Clc chloride channel"/>
    <property type="match status" value="1"/>
</dbReference>